<protein>
    <recommendedName>
        <fullName evidence="5">biotin--[biotin carboxyl-carrier protein] ligase</fullName>
        <ecNumber evidence="5">6.3.4.15</ecNumber>
    </recommendedName>
</protein>
<proteinExistence type="predicted"/>
<feature type="domain" description="BPL/LPL catalytic" evidence="6">
    <location>
        <begin position="13"/>
        <end position="204"/>
    </location>
</feature>
<dbReference type="Pfam" id="PF02237">
    <property type="entry name" value="BPL_C"/>
    <property type="match status" value="1"/>
</dbReference>
<dbReference type="Proteomes" id="UP000316612">
    <property type="component" value="Unassembled WGS sequence"/>
</dbReference>
<evidence type="ECO:0000256" key="4">
    <source>
        <dbReference type="ARBA" id="ARBA00023267"/>
    </source>
</evidence>
<keyword evidence="3" id="KW-0067">ATP-binding</keyword>
<evidence type="ECO:0000259" key="6">
    <source>
        <dbReference type="PROSITE" id="PS51733"/>
    </source>
</evidence>
<dbReference type="InterPro" id="IPR004408">
    <property type="entry name" value="Biotin_CoA_COase_ligase"/>
</dbReference>
<dbReference type="Gene3D" id="2.30.30.100">
    <property type="match status" value="1"/>
</dbReference>
<keyword evidence="1 7" id="KW-0436">Ligase</keyword>
<reference evidence="7 8" key="1">
    <citation type="submission" date="2019-06" db="EMBL/GenBank/DDBJ databases">
        <title>Whole genome shotgun sequence of Glutamicibacter uratoxydans NBRC 15515.</title>
        <authorList>
            <person name="Hosoyama A."/>
            <person name="Uohara A."/>
            <person name="Ohji S."/>
            <person name="Ichikawa N."/>
        </authorList>
    </citation>
    <scope>NUCLEOTIDE SEQUENCE [LARGE SCALE GENOMIC DNA]</scope>
    <source>
        <strain evidence="7 8">NBRC 15515</strain>
    </source>
</reference>
<dbReference type="AlphaFoldDB" id="A0A4Y4DT73"/>
<gene>
    <name evidence="7" type="ORF">AUR04nite_22220</name>
</gene>
<dbReference type="PANTHER" id="PTHR12835">
    <property type="entry name" value="BIOTIN PROTEIN LIGASE"/>
    <property type="match status" value="1"/>
</dbReference>
<dbReference type="NCBIfam" id="TIGR00121">
    <property type="entry name" value="birA_ligase"/>
    <property type="match status" value="1"/>
</dbReference>
<dbReference type="InterPro" id="IPR003142">
    <property type="entry name" value="BPL_C"/>
</dbReference>
<dbReference type="PROSITE" id="PS51733">
    <property type="entry name" value="BPL_LPL_CATALYTIC"/>
    <property type="match status" value="1"/>
</dbReference>
<evidence type="ECO:0000256" key="5">
    <source>
        <dbReference type="ARBA" id="ARBA00024227"/>
    </source>
</evidence>
<evidence type="ECO:0000256" key="2">
    <source>
        <dbReference type="ARBA" id="ARBA00022741"/>
    </source>
</evidence>
<dbReference type="GO" id="GO:0004077">
    <property type="term" value="F:biotin--[biotin carboxyl-carrier protein] ligase activity"/>
    <property type="evidence" value="ECO:0007669"/>
    <property type="project" value="UniProtKB-EC"/>
</dbReference>
<keyword evidence="4" id="KW-0092">Biotin</keyword>
<keyword evidence="2" id="KW-0547">Nucleotide-binding</keyword>
<dbReference type="SUPFAM" id="SSF50037">
    <property type="entry name" value="C-terminal domain of transcriptional repressors"/>
    <property type="match status" value="1"/>
</dbReference>
<evidence type="ECO:0000256" key="1">
    <source>
        <dbReference type="ARBA" id="ARBA00022598"/>
    </source>
</evidence>
<dbReference type="GO" id="GO:0005737">
    <property type="term" value="C:cytoplasm"/>
    <property type="evidence" value="ECO:0007669"/>
    <property type="project" value="TreeGrafter"/>
</dbReference>
<evidence type="ECO:0000256" key="3">
    <source>
        <dbReference type="ARBA" id="ARBA00022840"/>
    </source>
</evidence>
<dbReference type="InterPro" id="IPR004143">
    <property type="entry name" value="BPL_LPL_catalytic"/>
</dbReference>
<dbReference type="CDD" id="cd16442">
    <property type="entry name" value="BPL"/>
    <property type="match status" value="1"/>
</dbReference>
<keyword evidence="8" id="KW-1185">Reference proteome</keyword>
<accession>A0A4Y4DT73</accession>
<sequence length="288" mass="30519">MNAQNTDARAALKPEEFTALAAELGLGRIIIRETSDSTNTELANLAQSGEAADRSVYFTEFQQHGKGRLGRTWQTPAGSALTVSVLALPGTSMPTESLSWYTMLAALAWCKAVREQTDVAARIKWPNDVLAGDKKICGILAQLVATPTGFGVVVGTGMNVDQDRSEIPVDTATSLKLAHGSSVSRSALLADYLRAFTALDHAFREVSGDAAAGLKGFGGKPLSELVSDELATLNVDVRVEFPDGNQLEGVAMTLEADGALLVRDAQGTTHRVLAGDVHHVRRADGKYA</sequence>
<evidence type="ECO:0000313" key="7">
    <source>
        <dbReference type="EMBL" id="GED06690.1"/>
    </source>
</evidence>
<dbReference type="Pfam" id="PF03099">
    <property type="entry name" value="BPL_LplA_LipB"/>
    <property type="match status" value="1"/>
</dbReference>
<dbReference type="RefSeq" id="WP_141365008.1">
    <property type="nucleotide sequence ID" value="NZ_BAAAJL010000006.1"/>
</dbReference>
<evidence type="ECO:0000313" key="8">
    <source>
        <dbReference type="Proteomes" id="UP000316612"/>
    </source>
</evidence>
<dbReference type="InterPro" id="IPR008988">
    <property type="entry name" value="Transcriptional_repressor_C"/>
</dbReference>
<dbReference type="Gene3D" id="3.30.930.10">
    <property type="entry name" value="Bira Bifunctional Protein, Domain 2"/>
    <property type="match status" value="1"/>
</dbReference>
<dbReference type="PANTHER" id="PTHR12835:SF5">
    <property type="entry name" value="BIOTIN--PROTEIN LIGASE"/>
    <property type="match status" value="1"/>
</dbReference>
<dbReference type="EC" id="6.3.4.15" evidence="5"/>
<organism evidence="7 8">
    <name type="scientific">Glutamicibacter uratoxydans</name>
    <name type="common">Arthrobacter uratoxydans</name>
    <dbReference type="NCBI Taxonomy" id="43667"/>
    <lineage>
        <taxon>Bacteria</taxon>
        <taxon>Bacillati</taxon>
        <taxon>Actinomycetota</taxon>
        <taxon>Actinomycetes</taxon>
        <taxon>Micrococcales</taxon>
        <taxon>Micrococcaceae</taxon>
        <taxon>Glutamicibacter</taxon>
    </lineage>
</organism>
<dbReference type="EMBL" id="BJNY01000012">
    <property type="protein sequence ID" value="GED06690.1"/>
    <property type="molecule type" value="Genomic_DNA"/>
</dbReference>
<dbReference type="GO" id="GO:0005524">
    <property type="term" value="F:ATP binding"/>
    <property type="evidence" value="ECO:0007669"/>
    <property type="project" value="UniProtKB-KW"/>
</dbReference>
<name>A0A4Y4DT73_GLUUR</name>
<comment type="caution">
    <text evidence="7">The sequence shown here is derived from an EMBL/GenBank/DDBJ whole genome shotgun (WGS) entry which is preliminary data.</text>
</comment>
<dbReference type="SUPFAM" id="SSF55681">
    <property type="entry name" value="Class II aaRS and biotin synthetases"/>
    <property type="match status" value="1"/>
</dbReference>
<dbReference type="InterPro" id="IPR045864">
    <property type="entry name" value="aa-tRNA-synth_II/BPL/LPL"/>
</dbReference>
<dbReference type="OrthoDB" id="9807064at2"/>